<evidence type="ECO:0000256" key="6">
    <source>
        <dbReference type="ARBA" id="ARBA00022692"/>
    </source>
</evidence>
<evidence type="ECO:0000256" key="10">
    <source>
        <dbReference type="ARBA" id="ARBA00023004"/>
    </source>
</evidence>
<accession>A0ABP9LJS4</accession>
<keyword evidence="6 13" id="KW-0812">Transmembrane</keyword>
<dbReference type="RefSeq" id="WP_259552181.1">
    <property type="nucleotide sequence ID" value="NZ_BAABHW010000005.1"/>
</dbReference>
<keyword evidence="3" id="KW-0813">Transport</keyword>
<feature type="domain" description="Cytochrome b561 bacterial/Ni-hydrogenase" evidence="14">
    <location>
        <begin position="11"/>
        <end position="184"/>
    </location>
</feature>
<proteinExistence type="inferred from homology"/>
<evidence type="ECO:0000256" key="9">
    <source>
        <dbReference type="ARBA" id="ARBA00022989"/>
    </source>
</evidence>
<dbReference type="InterPro" id="IPR016174">
    <property type="entry name" value="Di-haem_cyt_TM"/>
</dbReference>
<name>A0ABP9LJS4_9RHOB</name>
<keyword evidence="10" id="KW-0408">Iron</keyword>
<comment type="similarity">
    <text evidence="12">Belongs to the cytochrome b561 family.</text>
</comment>
<dbReference type="InterPro" id="IPR052168">
    <property type="entry name" value="Cytochrome_b561_oxidase"/>
</dbReference>
<feature type="transmembrane region" description="Helical" evidence="13">
    <location>
        <begin position="88"/>
        <end position="114"/>
    </location>
</feature>
<keyword evidence="16" id="KW-1185">Reference proteome</keyword>
<evidence type="ECO:0000313" key="15">
    <source>
        <dbReference type="EMBL" id="GAA5079704.1"/>
    </source>
</evidence>
<evidence type="ECO:0000256" key="13">
    <source>
        <dbReference type="SAM" id="Phobius"/>
    </source>
</evidence>
<comment type="subcellular location">
    <subcellularLocation>
        <location evidence="2">Cell membrane</location>
        <topology evidence="2">Multi-pass membrane protein</topology>
    </subcellularLocation>
</comment>
<evidence type="ECO:0000259" key="14">
    <source>
        <dbReference type="Pfam" id="PF01292"/>
    </source>
</evidence>
<comment type="caution">
    <text evidence="15">The sequence shown here is derived from an EMBL/GenBank/DDBJ whole genome shotgun (WGS) entry which is preliminary data.</text>
</comment>
<evidence type="ECO:0000256" key="5">
    <source>
        <dbReference type="ARBA" id="ARBA00022617"/>
    </source>
</evidence>
<dbReference type="InterPro" id="IPR011577">
    <property type="entry name" value="Cyt_b561_bac/Ni-Hgenase"/>
</dbReference>
<feature type="transmembrane region" description="Helical" evidence="13">
    <location>
        <begin position="16"/>
        <end position="35"/>
    </location>
</feature>
<evidence type="ECO:0000256" key="7">
    <source>
        <dbReference type="ARBA" id="ARBA00022723"/>
    </source>
</evidence>
<evidence type="ECO:0000256" key="11">
    <source>
        <dbReference type="ARBA" id="ARBA00023136"/>
    </source>
</evidence>
<protein>
    <submittedName>
        <fullName evidence="15">Cytochrome b</fullName>
    </submittedName>
</protein>
<keyword evidence="7" id="KW-0479">Metal-binding</keyword>
<dbReference type="SUPFAM" id="SSF81342">
    <property type="entry name" value="Transmembrane di-heme cytochromes"/>
    <property type="match status" value="1"/>
</dbReference>
<keyword evidence="4" id="KW-1003">Cell membrane</keyword>
<dbReference type="Proteomes" id="UP001499910">
    <property type="component" value="Unassembled WGS sequence"/>
</dbReference>
<gene>
    <name evidence="15" type="ORF">GCM10023209_32340</name>
</gene>
<evidence type="ECO:0000256" key="2">
    <source>
        <dbReference type="ARBA" id="ARBA00004651"/>
    </source>
</evidence>
<evidence type="ECO:0000256" key="12">
    <source>
        <dbReference type="ARBA" id="ARBA00037975"/>
    </source>
</evidence>
<keyword evidence="8" id="KW-0249">Electron transport</keyword>
<dbReference type="Gene3D" id="1.20.950.20">
    <property type="entry name" value="Transmembrane di-heme cytochromes, Chain C"/>
    <property type="match status" value="1"/>
</dbReference>
<evidence type="ECO:0000256" key="1">
    <source>
        <dbReference type="ARBA" id="ARBA00001970"/>
    </source>
</evidence>
<evidence type="ECO:0000256" key="3">
    <source>
        <dbReference type="ARBA" id="ARBA00022448"/>
    </source>
</evidence>
<sequence length="189" mass="19942">MSFKDTTTRLSRTTVALHWIIAVGFMVMLAFGLYLEAMPRSPEKGVLMGMHKSVGLIILGLAALRILWRLANGMPQPVGRDGKGARIVAGAVHILLLIGTVMMPVSGIMMATAYGTGLDIFGWELVAATRGTEGFVANEALGGRAGALHGLGAWVMIGAIVLHVAAAIKHHSVSRDGTLRRMMGRSVGA</sequence>
<dbReference type="Pfam" id="PF01292">
    <property type="entry name" value="Ni_hydr_CYTB"/>
    <property type="match status" value="1"/>
</dbReference>
<keyword evidence="5" id="KW-0349">Heme</keyword>
<keyword evidence="11 13" id="KW-0472">Membrane</keyword>
<dbReference type="EMBL" id="BAABHW010000005">
    <property type="protein sequence ID" value="GAA5079704.1"/>
    <property type="molecule type" value="Genomic_DNA"/>
</dbReference>
<comment type="cofactor">
    <cofactor evidence="1">
        <name>heme b</name>
        <dbReference type="ChEBI" id="CHEBI:60344"/>
    </cofactor>
</comment>
<dbReference type="PANTHER" id="PTHR30529">
    <property type="entry name" value="CYTOCHROME B561"/>
    <property type="match status" value="1"/>
</dbReference>
<organism evidence="15 16">
    <name type="scientific">[Roseibacterium] beibuensis</name>
    <dbReference type="NCBI Taxonomy" id="1193142"/>
    <lineage>
        <taxon>Bacteria</taxon>
        <taxon>Pseudomonadati</taxon>
        <taxon>Pseudomonadota</taxon>
        <taxon>Alphaproteobacteria</taxon>
        <taxon>Rhodobacterales</taxon>
        <taxon>Roseobacteraceae</taxon>
        <taxon>Roseicyclus</taxon>
    </lineage>
</organism>
<feature type="transmembrane region" description="Helical" evidence="13">
    <location>
        <begin position="47"/>
        <end position="68"/>
    </location>
</feature>
<keyword evidence="9 13" id="KW-1133">Transmembrane helix</keyword>
<evidence type="ECO:0000256" key="8">
    <source>
        <dbReference type="ARBA" id="ARBA00022982"/>
    </source>
</evidence>
<feature type="transmembrane region" description="Helical" evidence="13">
    <location>
        <begin position="151"/>
        <end position="168"/>
    </location>
</feature>
<reference evidence="16" key="1">
    <citation type="journal article" date="2019" name="Int. J. Syst. Evol. Microbiol.">
        <title>The Global Catalogue of Microorganisms (GCM) 10K type strain sequencing project: providing services to taxonomists for standard genome sequencing and annotation.</title>
        <authorList>
            <consortium name="The Broad Institute Genomics Platform"/>
            <consortium name="The Broad Institute Genome Sequencing Center for Infectious Disease"/>
            <person name="Wu L."/>
            <person name="Ma J."/>
        </authorList>
    </citation>
    <scope>NUCLEOTIDE SEQUENCE [LARGE SCALE GENOMIC DNA]</scope>
    <source>
        <strain evidence="16">JCM 18015</strain>
    </source>
</reference>
<evidence type="ECO:0000256" key="4">
    <source>
        <dbReference type="ARBA" id="ARBA00022475"/>
    </source>
</evidence>
<evidence type="ECO:0000313" key="16">
    <source>
        <dbReference type="Proteomes" id="UP001499910"/>
    </source>
</evidence>
<dbReference type="PANTHER" id="PTHR30529:SF7">
    <property type="entry name" value="CYTOCHROME B561 BACTERIAL_NI-HYDROGENASE DOMAIN-CONTAINING PROTEIN"/>
    <property type="match status" value="1"/>
</dbReference>